<dbReference type="InterPro" id="IPR015943">
    <property type="entry name" value="WD40/YVTN_repeat-like_dom_sf"/>
</dbReference>
<feature type="compositionally biased region" description="Acidic residues" evidence="8">
    <location>
        <begin position="451"/>
        <end position="460"/>
    </location>
</feature>
<sequence length="876" mass="94048">MSTAAARALAAVVDAERSVTNVAKGRVLNRMEEYVDVERREDGEDASALEVAPITVYETKYVEAQLRMIAVNDAFICYGIRNGLIRVFSRKSGNVRSLLRGHSDSISTLKFLANTDVLLSVDVRGRVMVRKLSLQGADDGASIDVSDDNDAGWTIGSQNLVDFDFAVDTPDGHLPPSACWLPLDSRKPGKCEFALSAGTCVVCYECSLMKKGDAIAAEIDLNAPPAMDGLQVIEFDAPVSCVDSAPAGRKLVAASEGRAYVLVKEDGETEFECTDTLPWTVETAVFASAERVILGNDNNSELIVVDVTQETPFAVQRVVFKSDSDKLFNVCLQHNPETGIVLLSNTRMNTVYALHFEKSFDYIARFEASQPILSFDSHVKYDGDGGATMQLFCLQTQAIQTLSMPVEACIPPDGALEALGSLGTPKTKGSLEHSSSATLLTPDMFGGAELAGDEEDEEEERAAVVPSKKAAAAQPASSEESMGESGAEEEEGEDEEFESANMSESGAGAIPVAAAFDMKQLRATIRNEMRELLNEVRDERRLAAEERKADMERARKANEIAAANLKRDVTNAIAALLQQHSVDNAKTLEAGIGRAQSVAATSAQTAMKSIVGPSIDAAVRAQMETSVVPKMEIACSTMFTQVKHTFERGMADLNTELLAARESAAISQATPFVSGLRQATTEVRQAATALMTDIPNQVAQAMAKVTARAPSGMGAPPGMAPKSVTQGKTLAQIEQRLDPTVEISKLLQANQIDRAFNLALSMSKVEVVMWLVNQVASDRIFGQTPCPLSQGVLLSLVQQLSSDLTTPDAPKKLDWIRDSCLAVDPADPVLRQHMRPVLSTVHQSLMAAANSPTSAPEVRAGTRLCIHVVNSMLSSL</sequence>
<evidence type="ECO:0000256" key="8">
    <source>
        <dbReference type="SAM" id="MobiDB-lite"/>
    </source>
</evidence>
<feature type="domain" description="Enhancer of mRNA-decapping protein 4 C-terminal" evidence="9">
    <location>
        <begin position="743"/>
        <end position="851"/>
    </location>
</feature>
<dbReference type="GO" id="GO:0000932">
    <property type="term" value="C:P-body"/>
    <property type="evidence" value="ECO:0007669"/>
    <property type="project" value="UniProtKB-SubCell"/>
</dbReference>
<evidence type="ECO:0000256" key="5">
    <source>
        <dbReference type="ARBA" id="ARBA00022737"/>
    </source>
</evidence>
<name>A0A7R9T2L1_9CHLO</name>
<feature type="region of interest" description="Disordered" evidence="8">
    <location>
        <begin position="425"/>
        <end position="503"/>
    </location>
</feature>
<evidence type="ECO:0000256" key="1">
    <source>
        <dbReference type="ARBA" id="ARBA00004201"/>
    </source>
</evidence>
<evidence type="ECO:0000256" key="6">
    <source>
        <dbReference type="ARBA" id="ARBA00023054"/>
    </source>
</evidence>
<keyword evidence="6 7" id="KW-0175">Coiled coil</keyword>
<dbReference type="GO" id="GO:0031087">
    <property type="term" value="P:deadenylation-independent decapping of nuclear-transcribed mRNA"/>
    <property type="evidence" value="ECO:0007669"/>
    <property type="project" value="InterPro"/>
</dbReference>
<dbReference type="FunFam" id="1.10.220.100:FF:000001">
    <property type="entry name" value="Enhancer of mRNA-decapping protein 4"/>
    <property type="match status" value="1"/>
</dbReference>
<keyword evidence="3" id="KW-0963">Cytoplasm</keyword>
<comment type="subcellular location">
    <subcellularLocation>
        <location evidence="1">Cytoplasm</location>
        <location evidence="1">P-body</location>
    </subcellularLocation>
</comment>
<evidence type="ECO:0000259" key="9">
    <source>
        <dbReference type="Pfam" id="PF21289"/>
    </source>
</evidence>
<feature type="coiled-coil region" evidence="7">
    <location>
        <begin position="522"/>
        <end position="549"/>
    </location>
</feature>
<feature type="compositionally biased region" description="Acidic residues" evidence="8">
    <location>
        <begin position="486"/>
        <end position="498"/>
    </location>
</feature>
<evidence type="ECO:0000313" key="10">
    <source>
        <dbReference type="EMBL" id="CAD8222969.1"/>
    </source>
</evidence>
<dbReference type="AlphaFoldDB" id="A0A7R9T2L1"/>
<evidence type="ECO:0000256" key="2">
    <source>
        <dbReference type="ARBA" id="ARBA00009639"/>
    </source>
</evidence>
<proteinExistence type="inferred from homology"/>
<dbReference type="InterPro" id="IPR036322">
    <property type="entry name" value="WD40_repeat_dom_sf"/>
</dbReference>
<protein>
    <recommendedName>
        <fullName evidence="9">Enhancer of mRNA-decapping protein 4 C-terminal domain-containing protein</fullName>
    </recommendedName>
</protein>
<dbReference type="SUPFAM" id="SSF50978">
    <property type="entry name" value="WD40 repeat-like"/>
    <property type="match status" value="1"/>
</dbReference>
<keyword evidence="5" id="KW-0677">Repeat</keyword>
<comment type="similarity">
    <text evidence="2">Belongs to the WD repeat EDC4 family.</text>
</comment>
<accession>A0A7R9T2L1</accession>
<gene>
    <name evidence="10" type="ORF">OLUC0939_LOCUS3693</name>
</gene>
<dbReference type="InterPro" id="IPR045152">
    <property type="entry name" value="EDC4-like"/>
</dbReference>
<evidence type="ECO:0000256" key="4">
    <source>
        <dbReference type="ARBA" id="ARBA00022574"/>
    </source>
</evidence>
<dbReference type="PANTHER" id="PTHR15598:SF5">
    <property type="entry name" value="ENHANCER OF MRNA-DECAPPING PROTEIN 4"/>
    <property type="match status" value="1"/>
</dbReference>
<dbReference type="Gene3D" id="1.10.220.100">
    <property type="entry name" value="conserved c-terminal region of ge- 1"/>
    <property type="match status" value="1"/>
</dbReference>
<evidence type="ECO:0000256" key="7">
    <source>
        <dbReference type="SAM" id="Coils"/>
    </source>
</evidence>
<dbReference type="Gene3D" id="2.130.10.10">
    <property type="entry name" value="YVTN repeat-like/Quinoprotein amine dehydrogenase"/>
    <property type="match status" value="1"/>
</dbReference>
<reference evidence="10" key="1">
    <citation type="submission" date="2021-01" db="EMBL/GenBank/DDBJ databases">
        <authorList>
            <person name="Corre E."/>
            <person name="Pelletier E."/>
            <person name="Niang G."/>
            <person name="Scheremetjew M."/>
            <person name="Finn R."/>
            <person name="Kale V."/>
            <person name="Holt S."/>
            <person name="Cochrane G."/>
            <person name="Meng A."/>
            <person name="Brown T."/>
            <person name="Cohen L."/>
        </authorList>
    </citation>
    <scope>NUCLEOTIDE SEQUENCE</scope>
    <source>
        <strain evidence="10">Clade-A-BCC118000</strain>
    </source>
</reference>
<dbReference type="EMBL" id="HBDX01004293">
    <property type="protein sequence ID" value="CAD8222969.1"/>
    <property type="molecule type" value="Transcribed_RNA"/>
</dbReference>
<dbReference type="InterPro" id="IPR049404">
    <property type="entry name" value="EDC4_C"/>
</dbReference>
<dbReference type="PANTHER" id="PTHR15598">
    <property type="entry name" value="ENHANCER OF MRNA-DECAPPING PROTEIN 4"/>
    <property type="match status" value="1"/>
</dbReference>
<dbReference type="InterPro" id="IPR044938">
    <property type="entry name" value="EDC4_C_sf"/>
</dbReference>
<keyword evidence="4" id="KW-0853">WD repeat</keyword>
<organism evidence="10">
    <name type="scientific">Ostreococcus sp. 'lucimarinus'</name>
    <dbReference type="NCBI Taxonomy" id="242159"/>
    <lineage>
        <taxon>Eukaryota</taxon>
        <taxon>Viridiplantae</taxon>
        <taxon>Chlorophyta</taxon>
        <taxon>Mamiellophyceae</taxon>
        <taxon>Mamiellales</taxon>
        <taxon>Bathycoccaceae</taxon>
        <taxon>Ostreococcus</taxon>
    </lineage>
</organism>
<dbReference type="Pfam" id="PF21289">
    <property type="entry name" value="EDC4_C"/>
    <property type="match status" value="1"/>
</dbReference>
<feature type="compositionally biased region" description="Low complexity" evidence="8">
    <location>
        <begin position="463"/>
        <end position="485"/>
    </location>
</feature>
<evidence type="ECO:0000256" key="3">
    <source>
        <dbReference type="ARBA" id="ARBA00022490"/>
    </source>
</evidence>